<accession>A0A167Q6M5</accession>
<dbReference type="Proteomes" id="UP000076738">
    <property type="component" value="Unassembled WGS sequence"/>
</dbReference>
<keyword evidence="2" id="KW-1185">Reference proteome</keyword>
<organism evidence="1 2">
    <name type="scientific">Calocera viscosa (strain TUFC12733)</name>
    <dbReference type="NCBI Taxonomy" id="1330018"/>
    <lineage>
        <taxon>Eukaryota</taxon>
        <taxon>Fungi</taxon>
        <taxon>Dikarya</taxon>
        <taxon>Basidiomycota</taxon>
        <taxon>Agaricomycotina</taxon>
        <taxon>Dacrymycetes</taxon>
        <taxon>Dacrymycetales</taxon>
        <taxon>Dacrymycetaceae</taxon>
        <taxon>Calocera</taxon>
    </lineage>
</organism>
<evidence type="ECO:0000313" key="2">
    <source>
        <dbReference type="Proteomes" id="UP000076738"/>
    </source>
</evidence>
<dbReference type="PROSITE" id="PS51257">
    <property type="entry name" value="PROKAR_LIPOPROTEIN"/>
    <property type="match status" value="1"/>
</dbReference>
<proteinExistence type="predicted"/>
<sequence length="157" mass="16912">MREALLRIRRGSGRAGRERGVMACGHAGTSCVMYTAGCLLGYVYGTGTEAVPPVRFGPGSWTSYVCERSLPLDWLRVQKRVMSRTRASCAAPSSRSCPAGPGLHHGCADEARVDDAVAVSVCKCARRVLGRWQCARARRLVRDGRRGSARAALCGSR</sequence>
<dbReference type="AlphaFoldDB" id="A0A167Q6M5"/>
<gene>
    <name evidence="1" type="ORF">CALVIDRAFT_382523</name>
</gene>
<reference evidence="1 2" key="1">
    <citation type="journal article" date="2016" name="Mol. Biol. Evol.">
        <title>Comparative Genomics of Early-Diverging Mushroom-Forming Fungi Provides Insights into the Origins of Lignocellulose Decay Capabilities.</title>
        <authorList>
            <person name="Nagy L.G."/>
            <person name="Riley R."/>
            <person name="Tritt A."/>
            <person name="Adam C."/>
            <person name="Daum C."/>
            <person name="Floudas D."/>
            <person name="Sun H."/>
            <person name="Yadav J.S."/>
            <person name="Pangilinan J."/>
            <person name="Larsson K.H."/>
            <person name="Matsuura K."/>
            <person name="Barry K."/>
            <person name="Labutti K."/>
            <person name="Kuo R."/>
            <person name="Ohm R.A."/>
            <person name="Bhattacharya S.S."/>
            <person name="Shirouzu T."/>
            <person name="Yoshinaga Y."/>
            <person name="Martin F.M."/>
            <person name="Grigoriev I.V."/>
            <person name="Hibbett D.S."/>
        </authorList>
    </citation>
    <scope>NUCLEOTIDE SEQUENCE [LARGE SCALE GENOMIC DNA]</scope>
    <source>
        <strain evidence="1 2">TUFC12733</strain>
    </source>
</reference>
<name>A0A167Q6M5_CALVF</name>
<protein>
    <submittedName>
        <fullName evidence="1">Uncharacterized protein</fullName>
    </submittedName>
</protein>
<dbReference type="EMBL" id="KV417272">
    <property type="protein sequence ID" value="KZO99465.1"/>
    <property type="molecule type" value="Genomic_DNA"/>
</dbReference>
<evidence type="ECO:0000313" key="1">
    <source>
        <dbReference type="EMBL" id="KZO99465.1"/>
    </source>
</evidence>